<evidence type="ECO:0000256" key="5">
    <source>
        <dbReference type="ARBA" id="ARBA00046288"/>
    </source>
</evidence>
<dbReference type="eggNOG" id="KOG1339">
    <property type="taxonomic scope" value="Eukaryota"/>
</dbReference>
<evidence type="ECO:0000313" key="10">
    <source>
        <dbReference type="Proteomes" id="UP000013827"/>
    </source>
</evidence>
<dbReference type="GO" id="GO:0006508">
    <property type="term" value="P:proteolysis"/>
    <property type="evidence" value="ECO:0007669"/>
    <property type="project" value="UniProtKB-KW"/>
</dbReference>
<dbReference type="PRINTS" id="PR00792">
    <property type="entry name" value="PEPSIN"/>
</dbReference>
<dbReference type="PaxDb" id="2903-EOD09464"/>
<name>A0A0D3IDX9_EMIH1</name>
<dbReference type="PROSITE" id="PS51767">
    <property type="entry name" value="PEPTIDASE_A1"/>
    <property type="match status" value="1"/>
</dbReference>
<dbReference type="HOGENOM" id="CLU_013253_3_4_1"/>
<dbReference type="InterPro" id="IPR001969">
    <property type="entry name" value="Aspartic_peptidase_AS"/>
</dbReference>
<reference evidence="10" key="1">
    <citation type="journal article" date="2013" name="Nature">
        <title>Pan genome of the phytoplankton Emiliania underpins its global distribution.</title>
        <authorList>
            <person name="Read B.A."/>
            <person name="Kegel J."/>
            <person name="Klute M.J."/>
            <person name="Kuo A."/>
            <person name="Lefebvre S.C."/>
            <person name="Maumus F."/>
            <person name="Mayer C."/>
            <person name="Miller J."/>
            <person name="Monier A."/>
            <person name="Salamov A."/>
            <person name="Young J."/>
            <person name="Aguilar M."/>
            <person name="Claverie J.M."/>
            <person name="Frickenhaus S."/>
            <person name="Gonzalez K."/>
            <person name="Herman E.K."/>
            <person name="Lin Y.C."/>
            <person name="Napier J."/>
            <person name="Ogata H."/>
            <person name="Sarno A.F."/>
            <person name="Shmutz J."/>
            <person name="Schroeder D."/>
            <person name="de Vargas C."/>
            <person name="Verret F."/>
            <person name="von Dassow P."/>
            <person name="Valentin K."/>
            <person name="Van de Peer Y."/>
            <person name="Wheeler G."/>
            <person name="Dacks J.B."/>
            <person name="Delwiche C.F."/>
            <person name="Dyhrman S.T."/>
            <person name="Glockner G."/>
            <person name="John U."/>
            <person name="Richards T."/>
            <person name="Worden A.Z."/>
            <person name="Zhang X."/>
            <person name="Grigoriev I.V."/>
            <person name="Allen A.E."/>
            <person name="Bidle K."/>
            <person name="Borodovsky M."/>
            <person name="Bowler C."/>
            <person name="Brownlee C."/>
            <person name="Cock J.M."/>
            <person name="Elias M."/>
            <person name="Gladyshev V.N."/>
            <person name="Groth M."/>
            <person name="Guda C."/>
            <person name="Hadaegh A."/>
            <person name="Iglesias-Rodriguez M.D."/>
            <person name="Jenkins J."/>
            <person name="Jones B.M."/>
            <person name="Lawson T."/>
            <person name="Leese F."/>
            <person name="Lindquist E."/>
            <person name="Lobanov A."/>
            <person name="Lomsadze A."/>
            <person name="Malik S.B."/>
            <person name="Marsh M.E."/>
            <person name="Mackinder L."/>
            <person name="Mock T."/>
            <person name="Mueller-Roeber B."/>
            <person name="Pagarete A."/>
            <person name="Parker M."/>
            <person name="Probert I."/>
            <person name="Quesneville H."/>
            <person name="Raines C."/>
            <person name="Rensing S.A."/>
            <person name="Riano-Pachon D.M."/>
            <person name="Richier S."/>
            <person name="Rokitta S."/>
            <person name="Shiraiwa Y."/>
            <person name="Soanes D.M."/>
            <person name="van der Giezen M."/>
            <person name="Wahlund T.M."/>
            <person name="Williams B."/>
            <person name="Wilson W."/>
            <person name="Wolfe G."/>
            <person name="Wurch L.L."/>
        </authorList>
    </citation>
    <scope>NUCLEOTIDE SEQUENCE</scope>
</reference>
<evidence type="ECO:0000256" key="7">
    <source>
        <dbReference type="RuleBase" id="RU000454"/>
    </source>
</evidence>
<sequence length="424" mass="44169">MLAILALAGVAVPGPRTAHLGATTTLAPPRSRIAAAVRRNGSSLPAGGAVWPTAIYWAMLQVGTPPRSFPAAIDSGSGDLDIAALGCDGCVTAPPNNQYDHAASSTSKPAFPFVFRNTYETCDLKHPTKPCSIGGKLYTDVVSMGGLGPVPVKLGAIESQDTNFDQFAQIDGVVGFTSGGSEDVFSQLVAAKACDNIWSICMHRGSKSNGTLTLGGVDSRLSDGPMVYVPDVGRGFRAVQVASFTLVKNTSSAAVAAGTAVLPVTLPVQRSAILDTGTNVLLLPPELLSRLGEAMCADASLAHCRTLWGDPLSSSSCVALSEDEVDAYPSLRMQLDGTALEMSGRDYLLRGSPLASHGGEYCLGIRSGGELFIIGDTTMRNYLLAFDLGGRRVGWAPVNRKRGGCGSVDEGEGHDRLAERCTAH</sequence>
<dbReference type="GeneID" id="17255579"/>
<dbReference type="PANTHER" id="PTHR13683">
    <property type="entry name" value="ASPARTYL PROTEASES"/>
    <property type="match status" value="1"/>
</dbReference>
<dbReference type="OMA" id="CQTSDNS"/>
<feature type="domain" description="Peptidase A1" evidence="8">
    <location>
        <begin position="56"/>
        <end position="396"/>
    </location>
</feature>
<dbReference type="PANTHER" id="PTHR13683:SF375">
    <property type="entry name" value="PEPTIDASE A1 DOMAIN-CONTAINING PROTEIN"/>
    <property type="match status" value="1"/>
</dbReference>
<dbReference type="SUPFAM" id="SSF50630">
    <property type="entry name" value="Acid proteases"/>
    <property type="match status" value="1"/>
</dbReference>
<dbReference type="InterPro" id="IPR033121">
    <property type="entry name" value="PEPTIDASE_A1"/>
</dbReference>
<keyword evidence="4 7" id="KW-0378">Hydrolase</keyword>
<dbReference type="GO" id="GO:0004190">
    <property type="term" value="F:aspartic-type endopeptidase activity"/>
    <property type="evidence" value="ECO:0007669"/>
    <property type="project" value="UniProtKB-KW"/>
</dbReference>
<evidence type="ECO:0000256" key="6">
    <source>
        <dbReference type="PIRSR" id="PIRSR601461-1"/>
    </source>
</evidence>
<keyword evidence="10" id="KW-1185">Reference proteome</keyword>
<dbReference type="InterPro" id="IPR021109">
    <property type="entry name" value="Peptidase_aspartic_dom_sf"/>
</dbReference>
<dbReference type="RefSeq" id="XP_005761893.1">
    <property type="nucleotide sequence ID" value="XM_005761836.1"/>
</dbReference>
<evidence type="ECO:0000256" key="3">
    <source>
        <dbReference type="ARBA" id="ARBA00022729"/>
    </source>
</evidence>
<keyword evidence="7" id="KW-0064">Aspartyl protease</keyword>
<dbReference type="Proteomes" id="UP000013827">
    <property type="component" value="Unassembled WGS sequence"/>
</dbReference>
<dbReference type="AlphaFoldDB" id="A0A0D3IDX9"/>
<dbReference type="GO" id="GO:0012505">
    <property type="term" value="C:endomembrane system"/>
    <property type="evidence" value="ECO:0007669"/>
    <property type="project" value="UniProtKB-SubCell"/>
</dbReference>
<dbReference type="PROSITE" id="PS00141">
    <property type="entry name" value="ASP_PROTEASE"/>
    <property type="match status" value="1"/>
</dbReference>
<dbReference type="Pfam" id="PF00026">
    <property type="entry name" value="Asp"/>
    <property type="match status" value="1"/>
</dbReference>
<dbReference type="CDD" id="cd05471">
    <property type="entry name" value="pepsin_like"/>
    <property type="match status" value="1"/>
</dbReference>
<proteinExistence type="inferred from homology"/>
<keyword evidence="3" id="KW-0732">Signal</keyword>
<organism evidence="9 10">
    <name type="scientific">Emiliania huxleyi (strain CCMP1516)</name>
    <dbReference type="NCBI Taxonomy" id="280463"/>
    <lineage>
        <taxon>Eukaryota</taxon>
        <taxon>Haptista</taxon>
        <taxon>Haptophyta</taxon>
        <taxon>Prymnesiophyceae</taxon>
        <taxon>Isochrysidales</taxon>
        <taxon>Noelaerhabdaceae</taxon>
        <taxon>Emiliania</taxon>
    </lineage>
</organism>
<comment type="subcellular location">
    <subcellularLocation>
        <location evidence="5">Endomembrane system</location>
        <topology evidence="5">Single-pass type I membrane protein</topology>
    </subcellularLocation>
</comment>
<feature type="active site" evidence="6">
    <location>
        <position position="275"/>
    </location>
</feature>
<dbReference type="KEGG" id="ehx:EMIHUDRAFT_197905"/>
<evidence type="ECO:0000256" key="1">
    <source>
        <dbReference type="ARBA" id="ARBA00007447"/>
    </source>
</evidence>
<protein>
    <recommendedName>
        <fullName evidence="8">Peptidase A1 domain-containing protein</fullName>
    </recommendedName>
</protein>
<dbReference type="Gene3D" id="2.40.70.10">
    <property type="entry name" value="Acid Proteases"/>
    <property type="match status" value="2"/>
</dbReference>
<dbReference type="STRING" id="2903.R1DL91"/>
<evidence type="ECO:0000259" key="8">
    <source>
        <dbReference type="PROSITE" id="PS51767"/>
    </source>
</evidence>
<comment type="similarity">
    <text evidence="1 7">Belongs to the peptidase A1 family.</text>
</comment>
<keyword evidence="2 7" id="KW-0645">Protease</keyword>
<dbReference type="EnsemblProtists" id="EOD09464">
    <property type="protein sequence ID" value="EOD09464"/>
    <property type="gene ID" value="EMIHUDRAFT_197905"/>
</dbReference>
<evidence type="ECO:0000256" key="2">
    <source>
        <dbReference type="ARBA" id="ARBA00022670"/>
    </source>
</evidence>
<dbReference type="InterPro" id="IPR034164">
    <property type="entry name" value="Pepsin-like_dom"/>
</dbReference>
<reference evidence="9" key="2">
    <citation type="submission" date="2024-10" db="UniProtKB">
        <authorList>
            <consortium name="EnsemblProtists"/>
        </authorList>
    </citation>
    <scope>IDENTIFICATION</scope>
</reference>
<feature type="active site" evidence="6">
    <location>
        <position position="74"/>
    </location>
</feature>
<accession>A0A0D3IDX9</accession>
<dbReference type="InterPro" id="IPR001461">
    <property type="entry name" value="Aspartic_peptidase_A1"/>
</dbReference>
<evidence type="ECO:0000256" key="4">
    <source>
        <dbReference type="ARBA" id="ARBA00022801"/>
    </source>
</evidence>
<evidence type="ECO:0000313" key="9">
    <source>
        <dbReference type="EnsemblProtists" id="EOD09464"/>
    </source>
</evidence>